<dbReference type="Gene3D" id="3.10.20.90">
    <property type="entry name" value="Phosphatidylinositol 3-kinase Catalytic Subunit, Chain A, domain 1"/>
    <property type="match status" value="1"/>
</dbReference>
<organism evidence="4">
    <name type="scientific">Prasinoderma coloniale</name>
    <dbReference type="NCBI Taxonomy" id="156133"/>
    <lineage>
        <taxon>Eukaryota</taxon>
        <taxon>Viridiplantae</taxon>
        <taxon>Prasinodermophyta</taxon>
        <taxon>Prasinodermophyceae</taxon>
        <taxon>Prasinodermales</taxon>
        <taxon>Prasinodermaceae</taxon>
        <taxon>Prasinoderma</taxon>
    </lineage>
</organism>
<dbReference type="GO" id="GO:0043130">
    <property type="term" value="F:ubiquitin binding"/>
    <property type="evidence" value="ECO:0007669"/>
    <property type="project" value="TreeGrafter"/>
</dbReference>
<accession>A0A7R9XZZ4</accession>
<evidence type="ECO:0000259" key="2">
    <source>
        <dbReference type="PROSITE" id="PS50033"/>
    </source>
</evidence>
<proteinExistence type="predicted"/>
<dbReference type="EMBL" id="HBDZ01006694">
    <property type="protein sequence ID" value="CAD8237332.1"/>
    <property type="molecule type" value="Transcribed_RNA"/>
</dbReference>
<dbReference type="InterPro" id="IPR012989">
    <property type="entry name" value="SEP_domain"/>
</dbReference>
<gene>
    <name evidence="4" type="ORF">PCOL08062_LOCUS5120</name>
</gene>
<dbReference type="GO" id="GO:0000045">
    <property type="term" value="P:autophagosome assembly"/>
    <property type="evidence" value="ECO:0007669"/>
    <property type="project" value="TreeGrafter"/>
</dbReference>
<dbReference type="PROSITE" id="PS51399">
    <property type="entry name" value="SEP"/>
    <property type="match status" value="1"/>
</dbReference>
<dbReference type="GO" id="GO:0007030">
    <property type="term" value="P:Golgi organization"/>
    <property type="evidence" value="ECO:0007669"/>
    <property type="project" value="TreeGrafter"/>
</dbReference>
<dbReference type="SUPFAM" id="SSF54236">
    <property type="entry name" value="Ubiquitin-like"/>
    <property type="match status" value="1"/>
</dbReference>
<dbReference type="GO" id="GO:0005829">
    <property type="term" value="C:cytosol"/>
    <property type="evidence" value="ECO:0007669"/>
    <property type="project" value="TreeGrafter"/>
</dbReference>
<dbReference type="PROSITE" id="PS50033">
    <property type="entry name" value="UBX"/>
    <property type="match status" value="1"/>
</dbReference>
<dbReference type="SMART" id="SM00166">
    <property type="entry name" value="UBX"/>
    <property type="match status" value="1"/>
</dbReference>
<dbReference type="GO" id="GO:0061025">
    <property type="term" value="P:membrane fusion"/>
    <property type="evidence" value="ECO:0007669"/>
    <property type="project" value="TreeGrafter"/>
</dbReference>
<evidence type="ECO:0000313" key="4">
    <source>
        <dbReference type="EMBL" id="CAD8237332.1"/>
    </source>
</evidence>
<dbReference type="GO" id="GO:0031468">
    <property type="term" value="P:nuclear membrane reassembly"/>
    <property type="evidence" value="ECO:0007669"/>
    <property type="project" value="TreeGrafter"/>
</dbReference>
<evidence type="ECO:0000259" key="3">
    <source>
        <dbReference type="PROSITE" id="PS51399"/>
    </source>
</evidence>
<evidence type="ECO:0000256" key="1">
    <source>
        <dbReference type="SAM" id="MobiDB-lite"/>
    </source>
</evidence>
<dbReference type="FunFam" id="3.30.420.210:FF:000002">
    <property type="entry name" value="UBX domain-containing protein 1"/>
    <property type="match status" value="1"/>
</dbReference>
<dbReference type="CDD" id="cd01770">
    <property type="entry name" value="UBX_UBXN2"/>
    <property type="match status" value="1"/>
</dbReference>
<dbReference type="PANTHER" id="PTHR23333:SF20">
    <property type="entry name" value="NSFL1 COFACTOR P47"/>
    <property type="match status" value="1"/>
</dbReference>
<feature type="compositionally biased region" description="Basic and acidic residues" evidence="1">
    <location>
        <begin position="11"/>
        <end position="23"/>
    </location>
</feature>
<dbReference type="GO" id="GO:0005634">
    <property type="term" value="C:nucleus"/>
    <property type="evidence" value="ECO:0007669"/>
    <property type="project" value="TreeGrafter"/>
</dbReference>
<dbReference type="PANTHER" id="PTHR23333">
    <property type="entry name" value="UBX DOMAIN CONTAINING PROTEIN"/>
    <property type="match status" value="1"/>
</dbReference>
<evidence type="ECO:0008006" key="5">
    <source>
        <dbReference type="Google" id="ProtNLM"/>
    </source>
</evidence>
<dbReference type="InterPro" id="IPR001012">
    <property type="entry name" value="UBX_dom"/>
</dbReference>
<dbReference type="InterPro" id="IPR036241">
    <property type="entry name" value="NSFL1C_SEP_dom_sf"/>
</dbReference>
<dbReference type="Pfam" id="PF00789">
    <property type="entry name" value="UBX"/>
    <property type="match status" value="1"/>
</dbReference>
<dbReference type="SUPFAM" id="SSF102848">
    <property type="entry name" value="NSFL1 (p97 ATPase) cofactor p47, SEP domain"/>
    <property type="match status" value="1"/>
</dbReference>
<feature type="domain" description="UBX" evidence="2">
    <location>
        <begin position="223"/>
        <end position="301"/>
    </location>
</feature>
<protein>
    <recommendedName>
        <fullName evidence="5">UBX domain-containing protein</fullName>
    </recommendedName>
</protein>
<feature type="compositionally biased region" description="Low complexity" evidence="1">
    <location>
        <begin position="203"/>
        <end position="216"/>
    </location>
</feature>
<dbReference type="Gene3D" id="3.30.420.210">
    <property type="entry name" value="SEP domain"/>
    <property type="match status" value="1"/>
</dbReference>
<dbReference type="InterPro" id="IPR029071">
    <property type="entry name" value="Ubiquitin-like_domsf"/>
</dbReference>
<dbReference type="Pfam" id="PF08059">
    <property type="entry name" value="SEP"/>
    <property type="match status" value="1"/>
</dbReference>
<feature type="domain" description="SEP" evidence="3">
    <location>
        <begin position="116"/>
        <end position="180"/>
    </location>
</feature>
<name>A0A7R9XZZ4_9VIRI</name>
<dbReference type="GO" id="GO:0043161">
    <property type="term" value="P:proteasome-mediated ubiquitin-dependent protein catabolic process"/>
    <property type="evidence" value="ECO:0007669"/>
    <property type="project" value="TreeGrafter"/>
</dbReference>
<feature type="region of interest" description="Disordered" evidence="1">
    <location>
        <begin position="1"/>
        <end position="83"/>
    </location>
</feature>
<dbReference type="AlphaFoldDB" id="A0A7R9XZZ4"/>
<reference evidence="4" key="1">
    <citation type="submission" date="2021-01" db="EMBL/GenBank/DDBJ databases">
        <authorList>
            <person name="Corre E."/>
            <person name="Pelletier E."/>
            <person name="Niang G."/>
            <person name="Scheremetjew M."/>
            <person name="Finn R."/>
            <person name="Kale V."/>
            <person name="Holt S."/>
            <person name="Cochrane G."/>
            <person name="Meng A."/>
            <person name="Brown T."/>
            <person name="Cohen L."/>
        </authorList>
    </citation>
    <scope>NUCLEOTIDE SEQUENCE</scope>
    <source>
        <strain evidence="4">CCMP1413</strain>
    </source>
</reference>
<sequence>MAPGPMTLGDVQRRDEDPERDNEYYAGGAQSGMAVQDPNSAGGGRDARTRGERIQGIFDSAREHGAEQGTAEDLGQAAPAAARAFSGAGRRLDGTAAGAGGSGDADGVDAAAEPAAVPHVVYFWDNGFSVDDGPLRSLEDPANRSFIETLQSGQCPRELAPADPNAPVNVNLVRKDGPYVEPPKPKYVAFGGSGRTLGASSTAPAPAAPAAPAAAPSEFSVDDSKPTTRVQIRLADGQRVVARFNETHTIADVRNFIRIQQGSAAPAAFTLVTGPPAPKTLDDDAATLKDAGLLGAVILQK</sequence>
<feature type="region of interest" description="Disordered" evidence="1">
    <location>
        <begin position="198"/>
        <end position="224"/>
    </location>
</feature>
<dbReference type="SMART" id="SM00553">
    <property type="entry name" value="SEP"/>
    <property type="match status" value="1"/>
</dbReference>